<sequence>MSGSGFSAVKVSEHVWWVGAIDWALRDFHGYSTQRGSTYNAYLVMGDYPILVDTVKAQFRDEMLARVASVVNPADVKVVVSHHAEMDHSGSLPQVIDIIKPDKVYASQMGVKNLHDQFHGLGEVTAVKDSETLKLAGLTFTFLETRMLHWPDSMISYLHEDELVFSQDGFGMHLATPRLFADENDPAVMLYEGKKYYANILLPYSPLVLKLLDRIRLLGISIRTIAPDHGPVWRKDLGTLLGWYARWAEQKPENRAVLAHDSMWQSTAMMARSMADGLREGGTDVAVIPMSCMSRSDVMTELLCAGAFLVGSPTLNNGMFPTVADVLTYAKGLKPRNLIGAAFGSHGWSGEACAQIETALREMGVEIALPAMRLKFVPDAAALDQCREFGRAVAAKLQERVGM</sequence>
<evidence type="ECO:0000256" key="1">
    <source>
        <dbReference type="ARBA" id="ARBA00007121"/>
    </source>
</evidence>
<dbReference type="SUPFAM" id="SSF56281">
    <property type="entry name" value="Metallo-hydrolase/oxidoreductase"/>
    <property type="match status" value="1"/>
</dbReference>
<dbReference type="GO" id="GO:0010181">
    <property type="term" value="F:FMN binding"/>
    <property type="evidence" value="ECO:0007669"/>
    <property type="project" value="InterPro"/>
</dbReference>
<dbReference type="PROSITE" id="PS50902">
    <property type="entry name" value="FLAVODOXIN_LIKE"/>
    <property type="match status" value="1"/>
</dbReference>
<protein>
    <submittedName>
        <fullName evidence="3">FprA family A-type flavoprotein</fullName>
    </submittedName>
</protein>
<dbReference type="SUPFAM" id="SSF52218">
    <property type="entry name" value="Flavoproteins"/>
    <property type="match status" value="1"/>
</dbReference>
<evidence type="ECO:0000313" key="3">
    <source>
        <dbReference type="EMBL" id="MBM3331342.1"/>
    </source>
</evidence>
<evidence type="ECO:0000259" key="2">
    <source>
        <dbReference type="PROSITE" id="PS50902"/>
    </source>
</evidence>
<name>A0A937XE36_UNCW3</name>
<dbReference type="CDD" id="cd07709">
    <property type="entry name" value="flavodiiron_proteins_MBL-fold"/>
    <property type="match status" value="1"/>
</dbReference>
<organism evidence="3 4">
    <name type="scientific">candidate division WOR-3 bacterium</name>
    <dbReference type="NCBI Taxonomy" id="2052148"/>
    <lineage>
        <taxon>Bacteria</taxon>
        <taxon>Bacteria division WOR-3</taxon>
    </lineage>
</organism>
<feature type="domain" description="Flavodoxin-like" evidence="2">
    <location>
        <begin position="256"/>
        <end position="394"/>
    </location>
</feature>
<dbReference type="InterPro" id="IPR001279">
    <property type="entry name" value="Metallo-B-lactamas"/>
</dbReference>
<evidence type="ECO:0000313" key="4">
    <source>
        <dbReference type="Proteomes" id="UP000779900"/>
    </source>
</evidence>
<dbReference type="Pfam" id="PF19583">
    <property type="entry name" value="ODP"/>
    <property type="match status" value="1"/>
</dbReference>
<accession>A0A937XE36</accession>
<dbReference type="AlphaFoldDB" id="A0A937XE36"/>
<dbReference type="InterPro" id="IPR016440">
    <property type="entry name" value="Rubredoxin-O_OxRdtase"/>
</dbReference>
<reference evidence="3" key="1">
    <citation type="submission" date="2019-03" db="EMBL/GenBank/DDBJ databases">
        <title>Lake Tanganyika Metagenome-Assembled Genomes (MAGs).</title>
        <authorList>
            <person name="Tran P."/>
        </authorList>
    </citation>
    <scope>NUCLEOTIDE SEQUENCE</scope>
    <source>
        <strain evidence="3">K_DeepCast_150m_m2_040</strain>
    </source>
</reference>
<dbReference type="Pfam" id="PF00258">
    <property type="entry name" value="Flavodoxin_1"/>
    <property type="match status" value="1"/>
</dbReference>
<dbReference type="PANTHER" id="PTHR43717">
    <property type="entry name" value="ANAEROBIC NITRIC OXIDE REDUCTASE FLAVORUBREDOXIN"/>
    <property type="match status" value="1"/>
</dbReference>
<gene>
    <name evidence="3" type="ORF">FJY68_05745</name>
</gene>
<dbReference type="InterPro" id="IPR008254">
    <property type="entry name" value="Flavodoxin/NO_synth"/>
</dbReference>
<dbReference type="Gene3D" id="3.40.50.360">
    <property type="match status" value="1"/>
</dbReference>
<dbReference type="EMBL" id="VGIR01000026">
    <property type="protein sequence ID" value="MBM3331342.1"/>
    <property type="molecule type" value="Genomic_DNA"/>
</dbReference>
<dbReference type="Proteomes" id="UP000779900">
    <property type="component" value="Unassembled WGS sequence"/>
</dbReference>
<dbReference type="GO" id="GO:0046872">
    <property type="term" value="F:metal ion binding"/>
    <property type="evidence" value="ECO:0007669"/>
    <property type="project" value="InterPro"/>
</dbReference>
<dbReference type="PIRSF" id="PIRSF005243">
    <property type="entry name" value="ROO"/>
    <property type="match status" value="1"/>
</dbReference>
<comment type="caution">
    <text evidence="3">The sequence shown here is derived from an EMBL/GenBank/DDBJ whole genome shotgun (WGS) entry which is preliminary data.</text>
</comment>
<dbReference type="InterPro" id="IPR029039">
    <property type="entry name" value="Flavoprotein-like_sf"/>
</dbReference>
<dbReference type="InterPro" id="IPR045761">
    <property type="entry name" value="ODP_dom"/>
</dbReference>
<dbReference type="SMART" id="SM00849">
    <property type="entry name" value="Lactamase_B"/>
    <property type="match status" value="1"/>
</dbReference>
<dbReference type="InterPro" id="IPR036866">
    <property type="entry name" value="RibonucZ/Hydroxyglut_hydro"/>
</dbReference>
<dbReference type="PANTHER" id="PTHR43717:SF1">
    <property type="entry name" value="ANAEROBIC NITRIC OXIDE REDUCTASE FLAVORUBREDOXIN"/>
    <property type="match status" value="1"/>
</dbReference>
<dbReference type="GO" id="GO:0016491">
    <property type="term" value="F:oxidoreductase activity"/>
    <property type="evidence" value="ECO:0007669"/>
    <property type="project" value="InterPro"/>
</dbReference>
<dbReference type="Gene3D" id="3.60.15.10">
    <property type="entry name" value="Ribonuclease Z/Hydroxyacylglutathione hydrolase-like"/>
    <property type="match status" value="1"/>
</dbReference>
<comment type="similarity">
    <text evidence="1">In the N-terminal section; belongs to the zinc metallo-hydrolase group 3 family.</text>
</comment>
<dbReference type="GO" id="GO:0009055">
    <property type="term" value="F:electron transfer activity"/>
    <property type="evidence" value="ECO:0007669"/>
    <property type="project" value="InterPro"/>
</dbReference>
<proteinExistence type="inferred from homology"/>